<proteinExistence type="predicted"/>
<evidence type="ECO:0000313" key="3">
    <source>
        <dbReference type="Proteomes" id="UP000812270"/>
    </source>
</evidence>
<comment type="caution">
    <text evidence="2">The sequence shown here is derived from an EMBL/GenBank/DDBJ whole genome shotgun (WGS) entry which is preliminary data.</text>
</comment>
<organism evidence="2 3">
    <name type="scientific">Pinibacter aurantiacus</name>
    <dbReference type="NCBI Taxonomy" id="2851599"/>
    <lineage>
        <taxon>Bacteria</taxon>
        <taxon>Pseudomonadati</taxon>
        <taxon>Bacteroidota</taxon>
        <taxon>Chitinophagia</taxon>
        <taxon>Chitinophagales</taxon>
        <taxon>Chitinophagaceae</taxon>
        <taxon>Pinibacter</taxon>
    </lineage>
</organism>
<evidence type="ECO:0000313" key="2">
    <source>
        <dbReference type="EMBL" id="MBV4357111.1"/>
    </source>
</evidence>
<dbReference type="Proteomes" id="UP000812270">
    <property type="component" value="Unassembled WGS sequence"/>
</dbReference>
<keyword evidence="3" id="KW-1185">Reference proteome</keyword>
<dbReference type="CDD" id="cd06661">
    <property type="entry name" value="GGCT_like"/>
    <property type="match status" value="1"/>
</dbReference>
<dbReference type="InterPro" id="IPR009288">
    <property type="entry name" value="AIG2-like_dom"/>
</dbReference>
<dbReference type="InterPro" id="IPR013024">
    <property type="entry name" value="GGCT-like"/>
</dbReference>
<dbReference type="Pfam" id="PF06094">
    <property type="entry name" value="GGACT"/>
    <property type="match status" value="1"/>
</dbReference>
<dbReference type="AlphaFoldDB" id="A0A9E2S6Q1"/>
<name>A0A9E2S6Q1_9BACT</name>
<sequence>MSTCLFVYGTLRKPFPAHSMIEEYFSFVCNAQIRGVLYDEGNFPAAVPTDAQLFIQGELYKLKNDDLFVDAFAKLDKYEETQSELFVRETTTVFADNNSIKAWIYWYGKSVENLDVIESGDVVEYYNNQKNKVK</sequence>
<evidence type="ECO:0000259" key="1">
    <source>
        <dbReference type="Pfam" id="PF06094"/>
    </source>
</evidence>
<feature type="domain" description="Gamma-glutamylcyclotransferase AIG2-like" evidence="1">
    <location>
        <begin position="5"/>
        <end position="121"/>
    </location>
</feature>
<dbReference type="RefSeq" id="WP_217790728.1">
    <property type="nucleotide sequence ID" value="NZ_JAHSPG010000003.1"/>
</dbReference>
<protein>
    <submittedName>
        <fullName evidence="2">Gamma-glutamylcyclotransferase</fullName>
    </submittedName>
</protein>
<reference evidence="2" key="1">
    <citation type="submission" date="2021-06" db="EMBL/GenBank/DDBJ databases">
        <authorList>
            <person name="Huq M.A."/>
        </authorList>
    </citation>
    <scope>NUCLEOTIDE SEQUENCE</scope>
    <source>
        <strain evidence="2">MAH-26</strain>
    </source>
</reference>
<gene>
    <name evidence="2" type="ORF">KTO63_08145</name>
</gene>
<dbReference type="EMBL" id="JAHSPG010000003">
    <property type="protein sequence ID" value="MBV4357111.1"/>
    <property type="molecule type" value="Genomic_DNA"/>
</dbReference>
<accession>A0A9E2S6Q1</accession>